<evidence type="ECO:0000256" key="10">
    <source>
        <dbReference type="ARBA" id="ARBA00023268"/>
    </source>
</evidence>
<dbReference type="InterPro" id="IPR036736">
    <property type="entry name" value="ACP-like_sf"/>
</dbReference>
<dbReference type="InterPro" id="IPR020806">
    <property type="entry name" value="PKS_PP-bd"/>
</dbReference>
<reference evidence="16" key="2">
    <citation type="journal article" date="2019" name="Nat. Chem. Biol.">
        <title>Automated structure prediction of trans-acyltransferase polyketide synthase products.</title>
        <authorList>
            <person name="Helfrich E.J.N."/>
            <person name="Ueoka R."/>
            <person name="Dolev A."/>
            <person name="Rust M."/>
            <person name="Meoded R.A."/>
            <person name="Bhushan A."/>
            <person name="Califano G."/>
            <person name="Costa R."/>
            <person name="Gugger M."/>
            <person name="Steinbeck C."/>
            <person name="Moreno P."/>
            <person name="Piel J."/>
        </authorList>
    </citation>
    <scope>NUCLEOTIDE SEQUENCE</scope>
    <source>
        <strain evidence="16">YC6258</strain>
    </source>
</reference>
<protein>
    <submittedName>
        <fullName evidence="16">PKS</fullName>
    </submittedName>
    <submittedName>
        <fullName evidence="15">Polyketide synthase modules-related protein</fullName>
        <ecNumber evidence="15">2.3.1.39</ecNumber>
    </submittedName>
</protein>
<dbReference type="Gene3D" id="1.10.1200.10">
    <property type="entry name" value="ACP-like"/>
    <property type="match status" value="8"/>
</dbReference>
<dbReference type="SUPFAM" id="SSF53335">
    <property type="entry name" value="S-adenosyl-L-methionine-dependent methyltransferases"/>
    <property type="match status" value="1"/>
</dbReference>
<dbReference type="InterPro" id="IPR018201">
    <property type="entry name" value="Ketoacyl_synth_AS"/>
</dbReference>
<feature type="domain" description="Carrier" evidence="13">
    <location>
        <begin position="4116"/>
        <end position="4193"/>
    </location>
</feature>
<dbReference type="RefSeq" id="WP_044617472.1">
    <property type="nucleotide sequence ID" value="NZ_CP007142.1"/>
</dbReference>
<evidence type="ECO:0000256" key="2">
    <source>
        <dbReference type="ARBA" id="ARBA00004792"/>
    </source>
</evidence>
<organism evidence="15 17">
    <name type="scientific">Gynuella sunshinyii YC6258</name>
    <dbReference type="NCBI Taxonomy" id="1445510"/>
    <lineage>
        <taxon>Bacteria</taxon>
        <taxon>Pseudomonadati</taxon>
        <taxon>Pseudomonadota</taxon>
        <taxon>Gammaproteobacteria</taxon>
        <taxon>Oceanospirillales</taxon>
        <taxon>Saccharospirillaceae</taxon>
        <taxon>Gynuella</taxon>
    </lineage>
</organism>
<evidence type="ECO:0000256" key="8">
    <source>
        <dbReference type="ARBA" id="ARBA00022679"/>
    </source>
</evidence>
<sequence>MNNYSNNHQVNNNVALTDTDNQRLQEKTIHRLRQVLSQVTGLSVERIEPDVRLEHYGIDSMAITRMNQLLRHHFDRLPKTLLFEYQTVNELSQYLLSEYRRQCLNWVGHIAVDQAIQSAATDHPEAAPLTLTSMHEHASTGHSRFATTASGNDDSPSQPSGTQSAVQTPLQSARPTDIAIIGVHGQFPLASSLEAYWQVLKNGQDCIAEIPAVRWPVAGFYEADPHAAVAAQKSYGKWGGFLEGFAEFDPLFFNISPQEAINMDPQERLFLQASWTVLEQAGYSRQRLADCCQHNVGVYAGVTKTGYSLYAETLQRLGENLAPRTSFGSIANRVSYALDLNGPSMPIDTMCSSSLTAIHEACESIIRGECVMAIAGGVNLYLHPQTYVDMSALRMLSTDGKCRSFGAGGNGYVPGEGVGVVLLKQLPQALADHDPVHAVIRASQVNHGGRTSGYSVPNPKAQAALIHRALEKAGIPARAVSYIEAHGTGTELGDPIEVSGLTQAFRQHTDDIGFCALGSAKSNIGHLEAAAGVAGLIKVILQLRHQQLVPSLHAQTLNPNIDLDDSPFVVQTTLQPWARPAVQQDGQQIEYPRIAGISSFGAGGANAHIVVSEYPAMAVTPNLPQVDEQRPALILLSARHPEALQQIVSNLLTYLADINRAELNLHQLAYTLQVGREAMNERLALMVTSVAELTDKLHGFLRTENDFEGVFHGQVQRDKEAVALFNADEDFQETLSKWLDHGKFSKLLSLWSKGLEIHWQRQYWDMLFPQQTFTMLELPTYPFTRDQYWIPASARETAVQSPLRDTHPNVSVDTHVNGLLRDTHSNTSVDTHVNGLLRDTHSNASVGTHVNNLLRDTHSNASVDTHVNGLSRDTHSNVSVDTHVNGLLRDTHSNASVDTHVNGLLRNASVDTHVNGLSRDTHSNVGVELSSVETDKPPQTWLLQPVWEVISPPLQAEPWPGADAAVIVMGGTAAQHEAIWKTYPDCHVVQTGQASVAEISTALSPLLPIQHIVWLAPDGAPQSLGEERIIDEQQQGILALFRLIKALQALDAGGRELGLTVMTFQAQQVLPGEIVNPVHAGIHGLCGCLAKEYPNWRVRLLDLPEGTDLAAVEGLWCLPARADGDAWAWRRQEWLQQQLLPVVEQNSDRPEVYRDQGVYVVIGGAGGLGEVFSRELIQRCNGRVVWIGRRPLDADIQSRIDALATLGHAPVYIRADATDLTELQHAGAEIKSRFGAIHGIVHSALGSYDQSLSAMDEAQFQSVLAAKVDVCVRIAQVFAGEVLDFVLFFSSLASFGKGRGMGSYAAGCTFKDAFAARLGQQWSCDSKVMNWGFWSIGGGARISTALRNRIEQSQGIVPITAAEGMAALDVLMTRPTRQLATVRTRQPGQLANTRLDESILLPARSEPAGLPAISIQTALPKSPDGEPELNEWIVRLFLTRLWQAGVLRGDSESLIGLRQQAGVLDKYEIWWHELLLELRRRGYIELQADDTCVCLTDKLTLSEADRIAQQWGQQKAHLQQDPDLAGLVSIVDDCAQQLLPLLRGERLITDILFPGGSTARMEPLYKDNTISRYFNDVLTETAVAWIENKLRQKPQNTFRILEIGAGTGGTTSVLLPALAGFQAHISEYCYTDLSDSFLQQAQARYGDRYPFLRYQRLNIEQPLTGQNIDTGGYDLVIATNVLHATRSMRNTLRQAKSALRENGLLLLNEMTDKTVFATLIFGLIDGWSLAQDQALRIPGSPGLTPQSWRMLLDSEGFEPVLMPVPEAQSLAQQIIAAQSDGVIRLQGAVESAPLLPATVPETPAPTIAVEDAGAVMRQLVLDCLATTLRLSADAINVTIPFSDYGLDSILGANFINQLSERLNTRLNTTLIFDHTTTERLSRYLSKHHQLPSAAVAKPASQASASIIQATATPADQDQKAAIQAANPAAIAVVGMSGQFPGAENIDQFWDNLMARRSCVSELPESYLPAQDYAPGREPGKSYCRWGGVLENRACFDPLFFNLSPRDAESMNPHQRLVLQESWRALEHAGYNPRSLAESLTSVFVGSEPNGYIHETFTGSSEAIIASRLSYFLNLRGPTLVVNTGCSSSAVALHLACENLRHGESDMALAGGVFAAIRKSILVTLSQTEMLSYSGVCSSFDDRADGMVMSEGVGMVVLRRLADAERAGDHIYGVITASGMNQDGASNGITAPSGEAQEQLIVDVYRRYGIDPERISFVETHGTGTRLGDPIEVNALTRAFRQFTDKQHFCALGSGKTMIGHTAASAGVIGLIKVLLSLHHRQLPGLMNFQRLNPQIELEPSAFYLHTESRPWLSQDDQPLMAALSSFGHSGTNVHMVIQEYQDQRQVTDLATPVLVPLSAVDPDRLREQVQQLLHWLRTDDARTDGATISLPNLAYTLQLGREAMRTRAAFVVESREQLITQLQQWLDQPASGQAAATADNVNAGQLSACLQQGRLDRVADAWCQGADIDWSPAYQGRTMLRLGLPTYPFAKEHYWQDQAFCDNRSTLPSVPTQAVSAPAGAPVELLIAGRCWQNKAAATVTPAALTDHRILLCDVVVDQRAALQQSLPGADIEVIETSAGQAIDQRYRDLTVQLFEDIRQWLLTRPKSQRLLQVFISSADHQTWARGLSGLLKTARLENPLLVPQLIDLCGHESTLSLPQLALENARTPADDLIRYGRLDEQSVRRQVAAWDEWQPSAIAPMPWKHRGVYLITGGVGGLGMIFAEEICRRVNRPALILIGRSELDDQARRQLDRLRQLGAELEYHPLDISRREAVERLFSDIRQRHGDLNGILHSAGVHRDNYILTKPTAEIDQVLAAKVAGTVHLDAVQGNRALDFFVLFSSGSAVAGNPGQADYAAANGFMDSFAADRQQQVALGQRQGLTVAIDWPLWQRGGMQVDGVTQTAMAARTGMQAMPTAVGIQAFYQVLASDCAHVCVVTGDLARIRSQLAGRSESTETTFSVPVPAGADLREQTADLREQTVMALKRLLGASLKLSVERISSQEPLERYGVDSIVIMDLNNEFASVFGDISKTLLYEYQTLSELADYLIEVYPQQCHQWTGLTTAPVARKPAPIPAPAMTAVQQTGDIAIIGLAGHYPQADQLQDLWQLLKEGRDCITEIPPERWSLTGFFEPDAQTAVAEGRSYGKWGSFLADFAGFDAAFFQISPREAMCMDPQERLFLQCAWETFEDAGYGRERRAATVDNQIGVFVGITKTGYDLYGEAWRQHKKQLYPNTSFASVANRVSYQLNLHGPSMPIDTMCSSSLTAIHEACERLRRGDCKMALAGGVNLYLHANNFIELSVLKMLSKDGKCRSFGDGGDGYVPGEGVGAVLLKPLTQAEADQDRIYGVIRASAVNHGGKTNGYTVPNPVAQGALIQRTLAQAGLSARMINYVEAHGTGTALGDPIEVTGLTQAYRQHTQDSGYCALASVKSNLGHLEAAAGILGLTKILLQLRHQQIAPSLHSSTLNRNIDFTRTPFFVPQQCLPWSRVTLNVDGQPQEYPRTAALSSFGAGGANAHLIVSEYQPALPTPPQQTVTVPVMIVLSARTEERLTAYARRLSVTLQECSHDDLHNIAYTLQVGRDAMDERLAFMADTPADCARMLTDWLAGHSQPLYRGRVNRETEQPVAELTTDDYSSLLQSWVQGALVDWDALYLNGRPRITAVPVYPFVGETFWLSAQTHSQPNTSPLHSTIPVAAPSTTTVTPSHQASRKTSMTTPDDTARISRFGDQSAKPVKLKLQPLSVNSAISTPLPQAENPRPRQSLPDQASATTVPGLGILPTLVNTLAEVLYMPPEQVSLEQSFVELGLDSIVGVEWVNTLNKTFGLHMPSTQVYDYPNLRAFAAWLTTELGAVKPTTPAPQAAVTATVTAATTATAARAVSPPVQTHVDSHAIEQTLVTTLSEVLYMQPQQVNREQSFVELGLDSIVGVEWVNMLNKAFGLSMPSTQVYDYPNLRAFANWLTAELATGEKPAPVATASVAAVAASVTTTAAVTRTITPPAQNRADQSAIEQTLVNTLAEVLYMQPQQVNREQSFVELGLDSIVGVEWVNTLNKTFGLHMPSTQVYDYPNLRAFAAWLTTELGTVNKTASVSQAAVAATATTATATQAVTPPAQNRADQSAIEQTLVNTLAEVLYMQPQQVNRDQSFVELGLDSIVGVEWVNTLNKTFGLHMPSTQVYDYPNLRAFAAWLVGQLAGHMASITRTPEQAKPPAEAIAPVVRDSRPAPAAKPAIATQGAAVSERQPSRFGAIAIIGMSGRYPDAGQLSDYWDNLRNGRNSVREVPRERWDADALYDPDTTEEGRINCKWLGALDDIDCFDPLFFMISPGEAENIDPQHRLFLQESYRAFEDAGYSPEALSQQKCGVYMGIMSYEYAFVASRSNTGNSFSIGAARVPYFLNLKGPAIALDTACSSSLVATHLACQALNNGETDLALSGGVSLYLASQTYVAMCQAGMLSVAGQCKTFDDQADGFVPGEGVGVLVLKRLQDAERDNDHIYGLIVGSGINQDGRTNGITAPSMNSQVELHQDVYQRCGIDPRSISYIEAHGTGTRLGDPIELRALSRVYGEAGVQPQSCAIGSVKTNIGHSSAAAGVASVHKVLLAMQHKTLVPSLNFNTPNRNFDLGQSPFYVNTEVKDWVSPAGQPRRAAVSAFGFSGTNAHLVLEEYIEPAIAPAADPHEPRAIVLSARTEDRLRQVVQQLQQYLQAHPQTNLEALAYTLQLGREAMAERAGWIVDSVGELLQSLNSYLEQGGRQASCYRGQVSQQNSLLDDNSDAATIARWMQQRRYDRLLNLWVQGAAINWRSLYDERPPKRLSLPGYPFERRRCWVSSPRWIDRQALAPEAVSVPVAGAQPSASSEWLVAEEHWQPEALNIATDSWLSRVRARQNHQILIVSDQPGDVQPMQQALKQLADAAGDSYLSWQVGHAGISTLADAISADDAPLTVFCLTAAQDMALSDWMFCAVSTIMTVARKRTVRFYGCVSGENELYRDALSGLFRSATLESTGHRYRLIATPAHQVLEPALALQLIQEWLGDDTDSWPVARIPVVKYQGSQRQRLQLQELTAPPLPDPASSGHFRTGATYLMVGALGDTGEQLCLALGRHYQARLVILSRRSEAEVEPVLQRIRASGARVLYRSVDILDREALQRVMDKLHQEGIFLQGVIHLARQVCNGPITEKSLQTFHEVIAAKVTGSLNIDAVTANQPLDFFLMYSSLAAFGLAGSADYAFACAFQNALALHRHERVAKGQRHGLSRSLCWGQWAVDGAVSDAQLTDRLHQLKRRGIDSIDAESALQAMVFSLQSPHCVLALLPVSDPLKARTVIGWDTPVATPFSAMDIDAAIQAFSAGEWDQSRFAAYLNELADDALSESQQQRILSLIQSRQNIAETSSAPVPADLTATLQQAAQKVLKLSAAELDWDQPLSIYGMDSIVAMQLATTLERALNISVKPGWLIEYPTLNQFAGRLAEATRMSEAAL</sequence>
<accession>A0A0C5VXD9</accession>
<dbReference type="SUPFAM" id="SSF53901">
    <property type="entry name" value="Thiolase-like"/>
    <property type="match status" value="4"/>
</dbReference>
<dbReference type="Pfam" id="PF22336">
    <property type="entry name" value="RhiE-like_linker"/>
    <property type="match status" value="4"/>
</dbReference>
<dbReference type="CDD" id="cd00833">
    <property type="entry name" value="PKS"/>
    <property type="match status" value="4"/>
</dbReference>
<feature type="domain" description="Carrier" evidence="13">
    <location>
        <begin position="3773"/>
        <end position="3850"/>
    </location>
</feature>
<dbReference type="EMBL" id="CP007142">
    <property type="protein sequence ID" value="AJQ95099.1"/>
    <property type="molecule type" value="Genomic_DNA"/>
</dbReference>
<dbReference type="HOGENOM" id="CLU_222897_0_0_6"/>
<dbReference type="GO" id="GO:0005737">
    <property type="term" value="C:cytoplasm"/>
    <property type="evidence" value="ECO:0007669"/>
    <property type="project" value="UniProtKB-SubCell"/>
</dbReference>
<comment type="pathway">
    <text evidence="3">Lipid metabolism; fatty acid biosynthesis.</text>
</comment>
<evidence type="ECO:0000256" key="7">
    <source>
        <dbReference type="ARBA" id="ARBA00022553"/>
    </source>
</evidence>
<dbReference type="CDD" id="cd02440">
    <property type="entry name" value="AdoMet_MTases"/>
    <property type="match status" value="1"/>
</dbReference>
<dbReference type="InterPro" id="IPR057326">
    <property type="entry name" value="KR_dom"/>
</dbReference>
<evidence type="ECO:0000256" key="4">
    <source>
        <dbReference type="ARBA" id="ARBA00006484"/>
    </source>
</evidence>
<dbReference type="EMBL" id="BK010667">
    <property type="protein sequence ID" value="DAC80074.1"/>
    <property type="molecule type" value="Genomic_DNA"/>
</dbReference>
<keyword evidence="7" id="KW-0597">Phosphoprotein</keyword>
<evidence type="ECO:0000256" key="9">
    <source>
        <dbReference type="ARBA" id="ARBA00022737"/>
    </source>
</evidence>
<dbReference type="InterPro" id="IPR036291">
    <property type="entry name" value="NAD(P)-bd_dom_sf"/>
</dbReference>
<feature type="region of interest" description="Disordered" evidence="12">
    <location>
        <begin position="137"/>
        <end position="169"/>
    </location>
</feature>
<feature type="domain" description="Ketosynthase family 3 (KS3)" evidence="14">
    <location>
        <begin position="4246"/>
        <end position="4663"/>
    </location>
</feature>
<dbReference type="GO" id="GO:0004312">
    <property type="term" value="F:fatty acid synthase activity"/>
    <property type="evidence" value="ECO:0007669"/>
    <property type="project" value="TreeGrafter"/>
</dbReference>
<keyword evidence="17" id="KW-1185">Reference proteome</keyword>
<evidence type="ECO:0000313" key="17">
    <source>
        <dbReference type="Proteomes" id="UP000032266"/>
    </source>
</evidence>
<keyword evidence="6" id="KW-0963">Cytoplasm</keyword>
<evidence type="ECO:0000256" key="11">
    <source>
        <dbReference type="ARBA" id="ARBA00054155"/>
    </source>
</evidence>
<feature type="compositionally biased region" description="Polar residues" evidence="12">
    <location>
        <begin position="3707"/>
        <end position="3719"/>
    </location>
</feature>
<dbReference type="EC" id="2.3.1.39" evidence="15"/>
<dbReference type="UniPathway" id="UPA00094"/>
<feature type="domain" description="Carrier" evidence="13">
    <location>
        <begin position="1814"/>
        <end position="1888"/>
    </location>
</feature>
<feature type="domain" description="Ketosynthase family 3 (KS3)" evidence="14">
    <location>
        <begin position="3085"/>
        <end position="3523"/>
    </location>
</feature>
<dbReference type="PATRIC" id="fig|1445510.3.peg.3031"/>
<dbReference type="STRING" id="1445510.YC6258_03063"/>
<comment type="similarity">
    <text evidence="4">Belongs to the short-chain dehydrogenases/reductases (SDR) family.</text>
</comment>
<feature type="region of interest" description="Disordered" evidence="12">
    <location>
        <begin position="3699"/>
        <end position="3727"/>
    </location>
</feature>
<dbReference type="InterPro" id="IPR016039">
    <property type="entry name" value="Thiolase-like"/>
</dbReference>
<dbReference type="InterPro" id="IPR014030">
    <property type="entry name" value="Ketoacyl_synth_N"/>
</dbReference>
<dbReference type="GO" id="GO:0004315">
    <property type="term" value="F:3-oxoacyl-[acyl-carrier-protein] synthase activity"/>
    <property type="evidence" value="ECO:0007669"/>
    <property type="project" value="InterPro"/>
</dbReference>
<dbReference type="GO" id="GO:0031177">
    <property type="term" value="F:phosphopantetheine binding"/>
    <property type="evidence" value="ECO:0007669"/>
    <property type="project" value="InterPro"/>
</dbReference>
<dbReference type="Pfam" id="PF08242">
    <property type="entry name" value="Methyltransf_12"/>
    <property type="match status" value="1"/>
</dbReference>
<dbReference type="Gene3D" id="1.10.1240.100">
    <property type="match status" value="4"/>
</dbReference>
<comment type="pathway">
    <text evidence="2">Antibiotic biosynthesis.</text>
</comment>
<dbReference type="InterPro" id="IPR020841">
    <property type="entry name" value="PKS_Beta-ketoAc_synthase_dom"/>
</dbReference>
<feature type="domain" description="Carrier" evidence="13">
    <location>
        <begin position="3888"/>
        <end position="3965"/>
    </location>
</feature>
<feature type="domain" description="Ketosynthase family 3 (KS3)" evidence="14">
    <location>
        <begin position="1927"/>
        <end position="2339"/>
    </location>
</feature>
<comment type="function">
    <text evidence="11">Involved in production of the polyketide antibiotic thailandamide.</text>
</comment>
<dbReference type="PANTHER" id="PTHR43775">
    <property type="entry name" value="FATTY ACID SYNTHASE"/>
    <property type="match status" value="1"/>
</dbReference>
<dbReference type="KEGG" id="gsn:YC6258_03063"/>
<dbReference type="PROSITE" id="PS50075">
    <property type="entry name" value="CARRIER"/>
    <property type="match status" value="8"/>
</dbReference>
<feature type="domain" description="Carrier" evidence="13">
    <location>
        <begin position="2976"/>
        <end position="3052"/>
    </location>
</feature>
<dbReference type="Pfam" id="PF00550">
    <property type="entry name" value="PP-binding"/>
    <property type="match status" value="8"/>
</dbReference>
<dbReference type="InterPro" id="IPR006162">
    <property type="entry name" value="Ppantetheine_attach_site"/>
</dbReference>
<dbReference type="Gene3D" id="3.40.47.10">
    <property type="match status" value="4"/>
</dbReference>
<feature type="region of interest" description="Disordered" evidence="12">
    <location>
        <begin position="3749"/>
        <end position="3771"/>
    </location>
</feature>
<evidence type="ECO:0000256" key="6">
    <source>
        <dbReference type="ARBA" id="ARBA00022490"/>
    </source>
</evidence>
<dbReference type="InterPro" id="IPR014031">
    <property type="entry name" value="Ketoacyl_synth_C"/>
</dbReference>
<dbReference type="InterPro" id="IPR029063">
    <property type="entry name" value="SAM-dependent_MTases_sf"/>
</dbReference>
<feature type="domain" description="Carrier" evidence="13">
    <location>
        <begin position="23"/>
        <end position="99"/>
    </location>
</feature>
<keyword evidence="8 15" id="KW-0808">Transferase</keyword>
<dbReference type="Gene3D" id="3.40.50.720">
    <property type="entry name" value="NAD(P)-binding Rossmann-like Domain"/>
    <property type="match status" value="3"/>
</dbReference>
<dbReference type="SMART" id="SM01294">
    <property type="entry name" value="PKS_PP_betabranch"/>
    <property type="match status" value="6"/>
</dbReference>
<dbReference type="SUPFAM" id="SSF47336">
    <property type="entry name" value="ACP-like"/>
    <property type="match status" value="8"/>
</dbReference>
<name>A0A0C5VXD9_9GAMM</name>
<dbReference type="GO" id="GO:0005886">
    <property type="term" value="C:plasma membrane"/>
    <property type="evidence" value="ECO:0007669"/>
    <property type="project" value="TreeGrafter"/>
</dbReference>
<keyword evidence="9" id="KW-0677">Repeat</keyword>
<dbReference type="PROSITE" id="PS00012">
    <property type="entry name" value="PHOSPHOPANTETHEINE"/>
    <property type="match status" value="4"/>
</dbReference>
<dbReference type="GO" id="GO:0004314">
    <property type="term" value="F:[acyl-carrier-protein] S-malonyltransferase activity"/>
    <property type="evidence" value="ECO:0007669"/>
    <property type="project" value="UniProtKB-EC"/>
</dbReference>
<keyword evidence="10" id="KW-0511">Multifunctional enzyme</keyword>
<evidence type="ECO:0000256" key="12">
    <source>
        <dbReference type="SAM" id="MobiDB-lite"/>
    </source>
</evidence>
<dbReference type="InterPro" id="IPR009081">
    <property type="entry name" value="PP-bd_ACP"/>
</dbReference>
<dbReference type="FunFam" id="3.40.47.10:FF:000019">
    <property type="entry name" value="Polyketide synthase type I"/>
    <property type="match status" value="4"/>
</dbReference>
<comment type="subcellular location">
    <subcellularLocation>
        <location evidence="1">Cytoplasm</location>
    </subcellularLocation>
</comment>
<dbReference type="InterPro" id="IPR050091">
    <property type="entry name" value="PKS_NRPS_Biosynth_Enz"/>
</dbReference>
<gene>
    <name evidence="15" type="ORF">YC6258_03063</name>
</gene>
<dbReference type="PANTHER" id="PTHR43775:SF37">
    <property type="entry name" value="SI:DKEY-61P9.11"/>
    <property type="match status" value="1"/>
</dbReference>
<dbReference type="SMART" id="SM00825">
    <property type="entry name" value="PKS_KS"/>
    <property type="match status" value="4"/>
</dbReference>
<dbReference type="GO" id="GO:0006633">
    <property type="term" value="P:fatty acid biosynthetic process"/>
    <property type="evidence" value="ECO:0007669"/>
    <property type="project" value="UniProtKB-UniPathway"/>
</dbReference>
<evidence type="ECO:0000256" key="5">
    <source>
        <dbReference type="ARBA" id="ARBA00022450"/>
    </source>
</evidence>
<evidence type="ECO:0000256" key="1">
    <source>
        <dbReference type="ARBA" id="ARBA00004496"/>
    </source>
</evidence>
<evidence type="ECO:0000313" key="15">
    <source>
        <dbReference type="EMBL" id="AJQ95099.1"/>
    </source>
</evidence>
<feature type="compositionally biased region" description="Polar residues" evidence="12">
    <location>
        <begin position="140"/>
        <end position="169"/>
    </location>
</feature>
<reference evidence="15 17" key="1">
    <citation type="submission" date="2014-01" db="EMBL/GenBank/DDBJ databases">
        <title>Full genme sequencing of cellulolytic bacterium Gynuella sunshinyii YC6258T gen. nov., sp. nov.</title>
        <authorList>
            <person name="Khan H."/>
            <person name="Chung E.J."/>
            <person name="Chung Y.R."/>
        </authorList>
    </citation>
    <scope>NUCLEOTIDE SEQUENCE [LARGE SCALE GENOMIC DNA]</scope>
    <source>
        <strain evidence="15 17">YC6258</strain>
    </source>
</reference>
<dbReference type="SMART" id="SM00823">
    <property type="entry name" value="PKS_PP"/>
    <property type="match status" value="8"/>
</dbReference>
<evidence type="ECO:0000259" key="14">
    <source>
        <dbReference type="PROSITE" id="PS52004"/>
    </source>
</evidence>
<dbReference type="InterPro" id="IPR054514">
    <property type="entry name" value="RhiE-like_linker"/>
</dbReference>
<dbReference type="Pfam" id="PF08659">
    <property type="entry name" value="KR"/>
    <property type="match status" value="3"/>
</dbReference>
<proteinExistence type="inferred from homology"/>
<evidence type="ECO:0000256" key="3">
    <source>
        <dbReference type="ARBA" id="ARBA00005194"/>
    </source>
</evidence>
<dbReference type="PROSITE" id="PS52004">
    <property type="entry name" value="KS3_2"/>
    <property type="match status" value="4"/>
</dbReference>
<dbReference type="Proteomes" id="UP000032266">
    <property type="component" value="Chromosome"/>
</dbReference>
<feature type="domain" description="Ketosynthase family 3 (KS3)" evidence="14">
    <location>
        <begin position="175"/>
        <end position="613"/>
    </location>
</feature>
<keyword evidence="5" id="KW-0596">Phosphopantetheine</keyword>
<dbReference type="GO" id="GO:0071770">
    <property type="term" value="P:DIM/DIP cell wall layer assembly"/>
    <property type="evidence" value="ECO:0007669"/>
    <property type="project" value="TreeGrafter"/>
</dbReference>
<feature type="domain" description="Carrier" evidence="13">
    <location>
        <begin position="5391"/>
        <end position="5465"/>
    </location>
</feature>
<dbReference type="Pfam" id="PF02801">
    <property type="entry name" value="Ketoacyl-synt_C"/>
    <property type="match status" value="4"/>
</dbReference>
<dbReference type="SUPFAM" id="SSF51735">
    <property type="entry name" value="NAD(P)-binding Rossmann-fold domains"/>
    <property type="match status" value="4"/>
</dbReference>
<dbReference type="PROSITE" id="PS00606">
    <property type="entry name" value="KS3_1"/>
    <property type="match status" value="1"/>
</dbReference>
<dbReference type="InterPro" id="IPR013217">
    <property type="entry name" value="Methyltransf_12"/>
</dbReference>
<feature type="domain" description="Carrier" evidence="13">
    <location>
        <begin position="4004"/>
        <end position="4081"/>
    </location>
</feature>
<evidence type="ECO:0000259" key="13">
    <source>
        <dbReference type="PROSITE" id="PS50075"/>
    </source>
</evidence>
<keyword evidence="15" id="KW-0012">Acyltransferase</keyword>
<evidence type="ECO:0000313" key="16">
    <source>
        <dbReference type="EMBL" id="DAC80074.1"/>
    </source>
</evidence>
<dbReference type="SMART" id="SM00822">
    <property type="entry name" value="PKS_KR"/>
    <property type="match status" value="3"/>
</dbReference>
<dbReference type="CDD" id="cd08953">
    <property type="entry name" value="KR_2_SDR_x"/>
    <property type="match status" value="2"/>
</dbReference>
<dbReference type="Gene3D" id="3.40.50.150">
    <property type="entry name" value="Vaccinia Virus protein VP39"/>
    <property type="match status" value="1"/>
</dbReference>
<dbReference type="Pfam" id="PF00109">
    <property type="entry name" value="ketoacyl-synt"/>
    <property type="match status" value="4"/>
</dbReference>
<dbReference type="InterPro" id="IPR013968">
    <property type="entry name" value="PKS_KR"/>
</dbReference>